<dbReference type="SUPFAM" id="SSF141571">
    <property type="entry name" value="Pentapeptide repeat-like"/>
    <property type="match status" value="2"/>
</dbReference>
<dbReference type="Gene3D" id="2.160.20.80">
    <property type="entry name" value="E3 ubiquitin-protein ligase SopA"/>
    <property type="match status" value="3"/>
</dbReference>
<gene>
    <name evidence="2" type="ORF">EV681_0621</name>
</gene>
<name>A0A4Q7VR13_9BURK</name>
<evidence type="ECO:0000313" key="3">
    <source>
        <dbReference type="Proteomes" id="UP000293398"/>
    </source>
</evidence>
<dbReference type="AlphaFoldDB" id="A0A4Q7VR13"/>
<feature type="domain" description="DUF2169" evidence="1">
    <location>
        <begin position="19"/>
        <end position="306"/>
    </location>
</feature>
<proteinExistence type="predicted"/>
<dbReference type="PANTHER" id="PTHR42999:SF1">
    <property type="entry name" value="PENTAPEPTIDE REPEAT-CONTAINING PROTEIN"/>
    <property type="match status" value="1"/>
</dbReference>
<dbReference type="PANTHER" id="PTHR42999">
    <property type="entry name" value="ANTIBIOTIC RESISTANCE PROTEIN MCBG"/>
    <property type="match status" value="1"/>
</dbReference>
<dbReference type="Pfam" id="PF09937">
    <property type="entry name" value="DUF2169"/>
    <property type="match status" value="1"/>
</dbReference>
<organism evidence="2 3">
    <name type="scientific">Advenella incenata</name>
    <dbReference type="NCBI Taxonomy" id="267800"/>
    <lineage>
        <taxon>Bacteria</taxon>
        <taxon>Pseudomonadati</taxon>
        <taxon>Pseudomonadota</taxon>
        <taxon>Betaproteobacteria</taxon>
        <taxon>Burkholderiales</taxon>
        <taxon>Alcaligenaceae</taxon>
    </lineage>
</organism>
<dbReference type="RefSeq" id="WP_128393870.1">
    <property type="nucleotide sequence ID" value="NZ_SHKO01000001.1"/>
</dbReference>
<dbReference type="InterPro" id="IPR018683">
    <property type="entry name" value="DUF2169"/>
</dbReference>
<dbReference type="Proteomes" id="UP000293398">
    <property type="component" value="Unassembled WGS sequence"/>
</dbReference>
<dbReference type="EMBL" id="SHKO01000001">
    <property type="protein sequence ID" value="RZT98842.1"/>
    <property type="molecule type" value="Genomic_DNA"/>
</dbReference>
<evidence type="ECO:0000259" key="1">
    <source>
        <dbReference type="Pfam" id="PF09937"/>
    </source>
</evidence>
<dbReference type="InterPro" id="IPR052949">
    <property type="entry name" value="PA_immunity-related"/>
</dbReference>
<comment type="caution">
    <text evidence="2">The sequence shown here is derived from an EMBL/GenBank/DDBJ whole genome shotgun (WGS) entry which is preliminary data.</text>
</comment>
<reference evidence="2 3" key="1">
    <citation type="submission" date="2019-02" db="EMBL/GenBank/DDBJ databases">
        <title>Genomic Encyclopedia of Type Strains, Phase IV (KMG-IV): sequencing the most valuable type-strain genomes for metagenomic binning, comparative biology and taxonomic classification.</title>
        <authorList>
            <person name="Goeker M."/>
        </authorList>
    </citation>
    <scope>NUCLEOTIDE SEQUENCE [LARGE SCALE GENOMIC DNA]</scope>
    <source>
        <strain evidence="2 3">DSM 23814</strain>
    </source>
</reference>
<accession>A0A4Q7VR13</accession>
<keyword evidence="3" id="KW-1185">Reference proteome</keyword>
<dbReference type="InterPro" id="IPR001646">
    <property type="entry name" value="5peptide_repeat"/>
</dbReference>
<dbReference type="OrthoDB" id="237820at2"/>
<evidence type="ECO:0000313" key="2">
    <source>
        <dbReference type="EMBL" id="RZT98842.1"/>
    </source>
</evidence>
<protein>
    <submittedName>
        <fullName evidence="2">Pentapeptide repeat protein</fullName>
    </submittedName>
</protein>
<dbReference type="Pfam" id="PF00805">
    <property type="entry name" value="Pentapeptide"/>
    <property type="match status" value="4"/>
</dbReference>
<sequence>MKTIKADRFSLLTRPYSWHGRPYLGVAIYALVEQDQQGHFLQDDQRIWADLLPTLDSGGMLDHIMPKAFPEYLISGHAYTAHQSDKTACMVRAQIGELEKQLVVSGQRYWINQSISTPEPFDAMPIDWSHAFGGEKVAANPAGKGTTKVEVNGIEAIPLPNIEDPLHRIAHRQDTPEPACFGPIGLTHPDRIGMQGTYSEQWHKYEFPGFLPDMNPEVFNMARSDQQWRNRAELPLGEHFQIWNMNEQKHCWEGTLPELRARCFLKLKQAAGSNHSDDNDLVEVDNMVASTVWLLPDTLSMIVMFHGTVPIRDEEADDVAVVMGAIERQNAPRPLGHYRQIMQYRMDPEVASEHYELDEELITADLLRPDIQDELAMQESPLADRLARFVNTQETEIKKWMQTQGLDYDDIYPPFVGPPEDFINMSTLDRRARLTKLGVDGRDQARGMAEQAKQDTPELGEYIAQMDKYADMDETDLAQIQIDHAGPPDLSHFDMLREQAQGQDRAAQASMSLATIDQLRKNTRKSYLYTAQYQRPAVVLDVDQSTAVRQEVMRRYQFNRDLSDMDLTGADLRGIRLSGANFTDSFLEGVNFEDAQLEQIDFTRAVLTRARFARARMNRIDFTNANLAMARISDAQLRDCLFHETNTDQLSFVGTYVSQASLSSLMPEGLILHDTIFEACRFNACIITDGEARNLQLKNCDLFKVAWTESQFEGLVVQEGTFKDVSWTECRLNACSFTQCKLVNILFEEDVTLTACRFVGSRLLECNFMAVDMSSSQFTRSDLNGTDFTKSVLHDCNFDFVGARNCIFHKAELAGSSFRGADLIQATFEKAGLEGCNFDHATFFRTNVSKARIDPATRLDKAYRQQLELYPMHRDAVDMEALFGHG</sequence>